<evidence type="ECO:0000313" key="2">
    <source>
        <dbReference type="Proteomes" id="UP000552644"/>
    </source>
</evidence>
<dbReference type="Pfam" id="PF01144">
    <property type="entry name" value="CoA_trans"/>
    <property type="match status" value="1"/>
</dbReference>
<evidence type="ECO:0000313" key="1">
    <source>
        <dbReference type="EMBL" id="MBB4913691.1"/>
    </source>
</evidence>
<dbReference type="GO" id="GO:0008410">
    <property type="term" value="F:CoA-transferase activity"/>
    <property type="evidence" value="ECO:0007669"/>
    <property type="project" value="InterPro"/>
</dbReference>
<comment type="caution">
    <text evidence="1">The sequence shown here is derived from an EMBL/GenBank/DDBJ whole genome shotgun (WGS) entry which is preliminary data.</text>
</comment>
<dbReference type="AlphaFoldDB" id="A0A7W7QIF3"/>
<dbReference type="InterPro" id="IPR004165">
    <property type="entry name" value="CoA_trans_fam_I"/>
</dbReference>
<organism evidence="1 2">
    <name type="scientific">Streptosporangium saharense</name>
    <dbReference type="NCBI Taxonomy" id="1706840"/>
    <lineage>
        <taxon>Bacteria</taxon>
        <taxon>Bacillati</taxon>
        <taxon>Actinomycetota</taxon>
        <taxon>Actinomycetes</taxon>
        <taxon>Streptosporangiales</taxon>
        <taxon>Streptosporangiaceae</taxon>
        <taxon>Streptosporangium</taxon>
    </lineage>
</organism>
<dbReference type="SMART" id="SM00882">
    <property type="entry name" value="CoA_trans"/>
    <property type="match status" value="1"/>
</dbReference>
<dbReference type="Gene3D" id="3.40.1080.10">
    <property type="entry name" value="Glutaconate Coenzyme A-transferase"/>
    <property type="match status" value="1"/>
</dbReference>
<protein>
    <submittedName>
        <fullName evidence="1">3-oxoacid CoA-transferase B subunit</fullName>
    </submittedName>
</protein>
<name>A0A7W7QIF3_9ACTN</name>
<reference evidence="1 2" key="1">
    <citation type="submission" date="2020-08" db="EMBL/GenBank/DDBJ databases">
        <title>Genomic Encyclopedia of Type Strains, Phase III (KMG-III): the genomes of soil and plant-associated and newly described type strains.</title>
        <authorList>
            <person name="Whitman W."/>
        </authorList>
    </citation>
    <scope>NUCLEOTIDE SEQUENCE [LARGE SCALE GENOMIC DNA]</scope>
    <source>
        <strain evidence="1 2">CECT 8840</strain>
    </source>
</reference>
<sequence>MTPAQHPSAPSLSRVGIARRISQDFREGDVINLGVGVPMLCSLFIEDEEDIFLHSEHGVLGHGRQARTQDEVDPSLATAGRQPIIPRPGMVVMDHAESFALIRGGHLDATILGAFQVSVQGDLANFWLPGAVAGAIGGAQDLAFCARRVVVAMQLLPRPRRFVNRLDLEMTAPRCVDRLVTDIGVIDLEDGQAIVRELVPGWSLEDAQRLTEVELVAAPEGVAEVTLKSDRDDLWNAA</sequence>
<dbReference type="EMBL" id="JACHJP010000001">
    <property type="protein sequence ID" value="MBB4913691.1"/>
    <property type="molecule type" value="Genomic_DNA"/>
</dbReference>
<dbReference type="SUPFAM" id="SSF100950">
    <property type="entry name" value="NagB/RpiA/CoA transferase-like"/>
    <property type="match status" value="1"/>
</dbReference>
<dbReference type="InterPro" id="IPR037171">
    <property type="entry name" value="NagB/RpiA_transferase-like"/>
</dbReference>
<dbReference type="PANTHER" id="PTHR13707">
    <property type="entry name" value="KETOACID-COENZYME A TRANSFERASE"/>
    <property type="match status" value="1"/>
</dbReference>
<keyword evidence="2" id="KW-1185">Reference proteome</keyword>
<dbReference type="RefSeq" id="WP_184712433.1">
    <property type="nucleotide sequence ID" value="NZ_JACHJP010000001.1"/>
</dbReference>
<accession>A0A7W7QIF3</accession>
<dbReference type="PANTHER" id="PTHR13707:SF57">
    <property type="entry name" value="SUCCINYL-COA:3-KETOACID COENZYME A TRANSFERASE SUBUNIT B-RELATED"/>
    <property type="match status" value="1"/>
</dbReference>
<gene>
    <name evidence="1" type="ORF">FHS44_000763</name>
</gene>
<proteinExistence type="predicted"/>
<keyword evidence="1" id="KW-0808">Transferase</keyword>
<dbReference type="Proteomes" id="UP000552644">
    <property type="component" value="Unassembled WGS sequence"/>
</dbReference>